<accession>H0EAY7</accession>
<dbReference type="InterPro" id="IPR003399">
    <property type="entry name" value="Mce/MlaD"/>
</dbReference>
<dbReference type="Proteomes" id="UP000005143">
    <property type="component" value="Unassembled WGS sequence"/>
</dbReference>
<dbReference type="InterPro" id="IPR052336">
    <property type="entry name" value="MlaD_Phospholipid_Transporter"/>
</dbReference>
<organism evidence="2 3">
    <name type="scientific">Patulibacter medicamentivorans</name>
    <dbReference type="NCBI Taxonomy" id="1097667"/>
    <lineage>
        <taxon>Bacteria</taxon>
        <taxon>Bacillati</taxon>
        <taxon>Actinomycetota</taxon>
        <taxon>Thermoleophilia</taxon>
        <taxon>Solirubrobacterales</taxon>
        <taxon>Patulibacteraceae</taxon>
        <taxon>Patulibacter</taxon>
    </lineage>
</organism>
<dbReference type="AlphaFoldDB" id="H0EAY7"/>
<sequence>MNKQGARPAQIVVMVLFALSCFGLLLFLWTAFGGPVPLKAKKYEVQASFSSGSQLATYSDVRISGVSVGKVIKIERKGGNALTRIQINAEFAPLPRDTRATLRTKTLVGETFVQLSFGTRRGPSIPEGGSIASSRIQPPVDIDRLFDVFDPTTRRALKRVLPAVASATRGRGAALNKAFGNLQPTIESTDGLLRILDRQRRAVRTGSRDAGLTFQSIGRQSGAVQVLAREGSDLFASLRASSDGLQDTVRALPPFLGEARSTLRVARSFAGDAGPTIAALRPVTPLVQPALRDLNALAPDLGTTLRRVDPVLDRVPSGTRALRSVVDSAGPFVDAAEPVTANLLPAIRYLEMYKQDASVTLAATAASTQAKIVDLNGVPRHYLRLITPLNGELLEGAPKRLPTNRHNAYPKPGTLNDLATQKSFDCEQTSNPAGILSTIVDFNQAPPCVQQGPFDIDGRVSAFPQLRKATPPASRAKR</sequence>
<dbReference type="PROSITE" id="PS51257">
    <property type="entry name" value="PROKAR_LIPOPROTEIN"/>
    <property type="match status" value="1"/>
</dbReference>
<dbReference type="Pfam" id="PF02470">
    <property type="entry name" value="MlaD"/>
    <property type="match status" value="1"/>
</dbReference>
<dbReference type="PANTHER" id="PTHR33371">
    <property type="entry name" value="INTERMEMBRANE PHOSPHOLIPID TRANSPORT SYSTEM BINDING PROTEIN MLAD-RELATED"/>
    <property type="match status" value="1"/>
</dbReference>
<dbReference type="PANTHER" id="PTHR33371:SF4">
    <property type="entry name" value="INTERMEMBRANE PHOSPHOLIPID TRANSPORT SYSTEM BINDING PROTEIN MLAD"/>
    <property type="match status" value="1"/>
</dbReference>
<protein>
    <submittedName>
        <fullName evidence="2">Virulence factor Mce family protein</fullName>
    </submittedName>
</protein>
<gene>
    <name evidence="2" type="ORF">PAI11_40120</name>
</gene>
<keyword evidence="3" id="KW-1185">Reference proteome</keyword>
<reference evidence="2 3" key="1">
    <citation type="journal article" date="2013" name="Biodegradation">
        <title>Quantitative proteomic analysis of ibuprofen-degrading Patulibacter sp. strain I11.</title>
        <authorList>
            <person name="Almeida B."/>
            <person name="Kjeldal H."/>
            <person name="Lolas I."/>
            <person name="Knudsen A.D."/>
            <person name="Carvalho G."/>
            <person name="Nielsen K.L."/>
            <person name="Barreto Crespo M.T."/>
            <person name="Stensballe A."/>
            <person name="Nielsen J.L."/>
        </authorList>
    </citation>
    <scope>NUCLEOTIDE SEQUENCE [LARGE SCALE GENOMIC DNA]</scope>
    <source>
        <strain evidence="2 3">I11</strain>
    </source>
</reference>
<dbReference type="RefSeq" id="WP_007578579.1">
    <property type="nucleotide sequence ID" value="NZ_AGUD01000300.1"/>
</dbReference>
<name>H0EAY7_9ACTN</name>
<feature type="domain" description="Mce/MlaD" evidence="1">
    <location>
        <begin position="42"/>
        <end position="118"/>
    </location>
</feature>
<evidence type="ECO:0000259" key="1">
    <source>
        <dbReference type="Pfam" id="PF02470"/>
    </source>
</evidence>
<proteinExistence type="predicted"/>
<dbReference type="OrthoDB" id="338143at2"/>
<evidence type="ECO:0000313" key="3">
    <source>
        <dbReference type="Proteomes" id="UP000005143"/>
    </source>
</evidence>
<evidence type="ECO:0000313" key="2">
    <source>
        <dbReference type="EMBL" id="EHN09155.1"/>
    </source>
</evidence>
<comment type="caution">
    <text evidence="2">The sequence shown here is derived from an EMBL/GenBank/DDBJ whole genome shotgun (WGS) entry which is preliminary data.</text>
</comment>
<dbReference type="EMBL" id="AGUD01000300">
    <property type="protein sequence ID" value="EHN09155.1"/>
    <property type="molecule type" value="Genomic_DNA"/>
</dbReference>